<dbReference type="Proteomes" id="UP001596303">
    <property type="component" value="Unassembled WGS sequence"/>
</dbReference>
<keyword evidence="1" id="KW-0812">Transmembrane</keyword>
<accession>A0ABW1SBY0</accession>
<evidence type="ECO:0000256" key="1">
    <source>
        <dbReference type="SAM" id="Phobius"/>
    </source>
</evidence>
<feature type="transmembrane region" description="Helical" evidence="1">
    <location>
        <begin position="6"/>
        <end position="24"/>
    </location>
</feature>
<keyword evidence="1" id="KW-0472">Membrane</keyword>
<organism evidence="2 3">
    <name type="scientific">Ponticaulis profundi</name>
    <dbReference type="NCBI Taxonomy" id="2665222"/>
    <lineage>
        <taxon>Bacteria</taxon>
        <taxon>Pseudomonadati</taxon>
        <taxon>Pseudomonadota</taxon>
        <taxon>Alphaproteobacteria</taxon>
        <taxon>Hyphomonadales</taxon>
        <taxon>Hyphomonadaceae</taxon>
        <taxon>Ponticaulis</taxon>
    </lineage>
</organism>
<proteinExistence type="predicted"/>
<dbReference type="EMBL" id="JBHSSW010000017">
    <property type="protein sequence ID" value="MFC6199019.1"/>
    <property type="molecule type" value="Genomic_DNA"/>
</dbReference>
<feature type="transmembrane region" description="Helical" evidence="1">
    <location>
        <begin position="45"/>
        <end position="67"/>
    </location>
</feature>
<evidence type="ECO:0000313" key="3">
    <source>
        <dbReference type="Proteomes" id="UP001596303"/>
    </source>
</evidence>
<sequence length="79" mass="9070">MFGYSLELIITLVGLVFGVGLFFLSSHRAGLPRDDMRPRVLPWRLFIVLSAFWTLLMLVHLVNIFGIETGPDKSPFMRF</sequence>
<keyword evidence="1" id="KW-1133">Transmembrane helix</keyword>
<gene>
    <name evidence="2" type="ORF">ACFQDM_13070</name>
</gene>
<comment type="caution">
    <text evidence="2">The sequence shown here is derived from an EMBL/GenBank/DDBJ whole genome shotgun (WGS) entry which is preliminary data.</text>
</comment>
<protein>
    <submittedName>
        <fullName evidence="2">Uncharacterized protein</fullName>
    </submittedName>
</protein>
<name>A0ABW1SBY0_9PROT</name>
<keyword evidence="3" id="KW-1185">Reference proteome</keyword>
<dbReference type="RefSeq" id="WP_377379736.1">
    <property type="nucleotide sequence ID" value="NZ_JBHSSW010000017.1"/>
</dbReference>
<evidence type="ECO:0000313" key="2">
    <source>
        <dbReference type="EMBL" id="MFC6199019.1"/>
    </source>
</evidence>
<reference evidence="3" key="1">
    <citation type="journal article" date="2019" name="Int. J. Syst. Evol. Microbiol.">
        <title>The Global Catalogue of Microorganisms (GCM) 10K type strain sequencing project: providing services to taxonomists for standard genome sequencing and annotation.</title>
        <authorList>
            <consortium name="The Broad Institute Genomics Platform"/>
            <consortium name="The Broad Institute Genome Sequencing Center for Infectious Disease"/>
            <person name="Wu L."/>
            <person name="Ma J."/>
        </authorList>
    </citation>
    <scope>NUCLEOTIDE SEQUENCE [LARGE SCALE GENOMIC DNA]</scope>
    <source>
        <strain evidence="3">CGMCC-1.15741</strain>
    </source>
</reference>